<gene>
    <name evidence="2" type="ORF">Tci_011826</name>
</gene>
<sequence length="538" mass="58913">MAISNISISLDSSKESVGTPFRRVLWFGRIPTTMPTTTPTIDPPVIHDDTLLIPIETHTILPITSTIPYTAPTTHYTSPFIHNDSSKEDTPDIPPPTQEIPSVEVAPSIGQILPAPFGVHHIRVTIVSPGHPIPHADHTTTILIGRDSPSNLSSEMTSNSYLDAFSDSSSGHSSLNHSSPALPSSMRSSHQLCSLVSSIPYSSAAITERPSHSSSLSPSHKRSRSLTTSILASLPIPRALSYVCVDLLPPRMRITSSDSTTDLEDCSDESFESSLSRETSLRDDVVFKGSDEPYSELDIDPEIQAEINECIAYADSLRTEGIDARIVVETVAREEEERAIEVAHEMFGDMVQRFHDHTVEIPVYRVHVIKSIRRDQGHKIIATGQQSAIQSERINKLERDNTTLRGMMDVAISSSSVLLGICKSYLLGTTMTMPNTRYGATMTREAVDNLIGHRVAKALEDRDAARNVEPLAKGRDEQGGENGDDYEGENRGVNGNGNDNKKGGGNRNGNCNRNDNGNGRENDYENHNMNLRGFRLVA</sequence>
<evidence type="ECO:0000313" key="2">
    <source>
        <dbReference type="EMBL" id="GEU39848.1"/>
    </source>
</evidence>
<feature type="compositionally biased region" description="Basic and acidic residues" evidence="1">
    <location>
        <begin position="461"/>
        <end position="478"/>
    </location>
</feature>
<feature type="region of interest" description="Disordered" evidence="1">
    <location>
        <begin position="461"/>
        <end position="538"/>
    </location>
</feature>
<dbReference type="EMBL" id="BKCJ010001224">
    <property type="protein sequence ID" value="GEU39848.1"/>
    <property type="molecule type" value="Genomic_DNA"/>
</dbReference>
<protein>
    <submittedName>
        <fullName evidence="2">Uncharacterized protein</fullName>
    </submittedName>
</protein>
<comment type="caution">
    <text evidence="2">The sequence shown here is derived from an EMBL/GenBank/DDBJ whole genome shotgun (WGS) entry which is preliminary data.</text>
</comment>
<proteinExistence type="predicted"/>
<feature type="compositionally biased region" description="Low complexity" evidence="1">
    <location>
        <begin position="508"/>
        <end position="517"/>
    </location>
</feature>
<dbReference type="AlphaFoldDB" id="A0A6L2JRX8"/>
<evidence type="ECO:0000256" key="1">
    <source>
        <dbReference type="SAM" id="MobiDB-lite"/>
    </source>
</evidence>
<accession>A0A6L2JRX8</accession>
<name>A0A6L2JRX8_TANCI</name>
<reference evidence="2" key="1">
    <citation type="journal article" date="2019" name="Sci. Rep.">
        <title>Draft genome of Tanacetum cinerariifolium, the natural source of mosquito coil.</title>
        <authorList>
            <person name="Yamashiro T."/>
            <person name="Shiraishi A."/>
            <person name="Satake H."/>
            <person name="Nakayama K."/>
        </authorList>
    </citation>
    <scope>NUCLEOTIDE SEQUENCE</scope>
</reference>
<organism evidence="2">
    <name type="scientific">Tanacetum cinerariifolium</name>
    <name type="common">Dalmatian daisy</name>
    <name type="synonym">Chrysanthemum cinerariifolium</name>
    <dbReference type="NCBI Taxonomy" id="118510"/>
    <lineage>
        <taxon>Eukaryota</taxon>
        <taxon>Viridiplantae</taxon>
        <taxon>Streptophyta</taxon>
        <taxon>Embryophyta</taxon>
        <taxon>Tracheophyta</taxon>
        <taxon>Spermatophyta</taxon>
        <taxon>Magnoliopsida</taxon>
        <taxon>eudicotyledons</taxon>
        <taxon>Gunneridae</taxon>
        <taxon>Pentapetalae</taxon>
        <taxon>asterids</taxon>
        <taxon>campanulids</taxon>
        <taxon>Asterales</taxon>
        <taxon>Asteraceae</taxon>
        <taxon>Asteroideae</taxon>
        <taxon>Anthemideae</taxon>
        <taxon>Anthemidinae</taxon>
        <taxon>Tanacetum</taxon>
    </lineage>
</organism>